<keyword evidence="2" id="KW-0812">Transmembrane</keyword>
<keyword evidence="4" id="KW-1185">Reference proteome</keyword>
<dbReference type="GO" id="GO:0004252">
    <property type="term" value="F:serine-type endopeptidase activity"/>
    <property type="evidence" value="ECO:0007669"/>
    <property type="project" value="InterPro"/>
</dbReference>
<dbReference type="InterPro" id="IPR001940">
    <property type="entry name" value="Peptidase_S1C"/>
</dbReference>
<dbReference type="Proteomes" id="UP000321261">
    <property type="component" value="Unassembled WGS sequence"/>
</dbReference>
<protein>
    <submittedName>
        <fullName evidence="3">Trypsin-like peptidase</fullName>
    </submittedName>
</protein>
<feature type="region of interest" description="Disordered" evidence="1">
    <location>
        <begin position="462"/>
        <end position="530"/>
    </location>
</feature>
<dbReference type="SUPFAM" id="SSF50494">
    <property type="entry name" value="Trypsin-like serine proteases"/>
    <property type="match status" value="1"/>
</dbReference>
<dbReference type="SUPFAM" id="SSF48452">
    <property type="entry name" value="TPR-like"/>
    <property type="match status" value="1"/>
</dbReference>
<dbReference type="PRINTS" id="PR00834">
    <property type="entry name" value="PROTEASES2C"/>
</dbReference>
<dbReference type="PANTHER" id="PTHR43019">
    <property type="entry name" value="SERINE ENDOPROTEASE DEGS"/>
    <property type="match status" value="1"/>
</dbReference>
<dbReference type="OrthoDB" id="3497273at2"/>
<dbReference type="EMBL" id="VIWU01000001">
    <property type="protein sequence ID" value="TWF75985.1"/>
    <property type="molecule type" value="Genomic_DNA"/>
</dbReference>
<dbReference type="Gene3D" id="1.25.40.10">
    <property type="entry name" value="Tetratricopeptide repeat domain"/>
    <property type="match status" value="1"/>
</dbReference>
<dbReference type="InterPro" id="IPR043504">
    <property type="entry name" value="Peptidase_S1_PA_chymotrypsin"/>
</dbReference>
<feature type="compositionally biased region" description="Pro residues" evidence="1">
    <location>
        <begin position="520"/>
        <end position="530"/>
    </location>
</feature>
<feature type="transmembrane region" description="Helical" evidence="2">
    <location>
        <begin position="385"/>
        <end position="406"/>
    </location>
</feature>
<gene>
    <name evidence="3" type="ORF">FHX44_111872</name>
</gene>
<dbReference type="Pfam" id="PF13365">
    <property type="entry name" value="Trypsin_2"/>
    <property type="match status" value="1"/>
</dbReference>
<dbReference type="InterPro" id="IPR009003">
    <property type="entry name" value="Peptidase_S1_PA"/>
</dbReference>
<sequence>MEPRTDEPVPEPTAAPALSRLARWAVAVAAALVVTACGAPAGDVVRPPHEVASPSERAAATLQPALVRITGTFTGWVHNQDGAYANGGRPFTYTATCTGFGVHPDGYVATAGHCVDTTGPGGAREPFIQAAAEQLVAAMPHLRLEDVIAHGRSTWSVQGRTADSPIVSEIRVSGIPGAPADGLPARVVDVRPLMEGDVALLKVESPNLPTLELSTGTDVPVGTQLLAAGYPRTVGELAGPDAQPSIKDGAVNGTQSVGSGSVYEISAALDHGMSGGPTVDHAGRVIGINSLRGSDTQPFNFVVPASGIAELLSRNGMRNEAGPRDLLYREALGAYYAGEYTDAIDALDRLLQEVPAHARAGKLRADAEAARGRHGDASENHRDQMLVWVSAGGGTVLLIVVVGAVLMTRRRRTKPAVYVPAPPASLAWPHAQGQWPGGPGAPFAAPAQQPVGAAGRPYHPYPPAPRGPARYGAAPAGIGPVRNGPPRNGPARNGPALVSPRDGATVVLRTPAAVAHPARPEPPAPADGRK</sequence>
<evidence type="ECO:0000256" key="1">
    <source>
        <dbReference type="SAM" id="MobiDB-lite"/>
    </source>
</evidence>
<keyword evidence="2" id="KW-0472">Membrane</keyword>
<evidence type="ECO:0000313" key="3">
    <source>
        <dbReference type="EMBL" id="TWF75985.1"/>
    </source>
</evidence>
<organism evidence="3 4">
    <name type="scientific">Pseudonocardia hierapolitana</name>
    <dbReference type="NCBI Taxonomy" id="1128676"/>
    <lineage>
        <taxon>Bacteria</taxon>
        <taxon>Bacillati</taxon>
        <taxon>Actinomycetota</taxon>
        <taxon>Actinomycetes</taxon>
        <taxon>Pseudonocardiales</taxon>
        <taxon>Pseudonocardiaceae</taxon>
        <taxon>Pseudonocardia</taxon>
    </lineage>
</organism>
<reference evidence="3 4" key="1">
    <citation type="submission" date="2019-06" db="EMBL/GenBank/DDBJ databases">
        <title>Sequencing the genomes of 1000 actinobacteria strains.</title>
        <authorList>
            <person name="Klenk H.-P."/>
        </authorList>
    </citation>
    <scope>NUCLEOTIDE SEQUENCE [LARGE SCALE GENOMIC DNA]</scope>
    <source>
        <strain evidence="3 4">DSM 45671</strain>
    </source>
</reference>
<keyword evidence="2" id="KW-1133">Transmembrane helix</keyword>
<dbReference type="GO" id="GO:0006508">
    <property type="term" value="P:proteolysis"/>
    <property type="evidence" value="ECO:0007669"/>
    <property type="project" value="InterPro"/>
</dbReference>
<evidence type="ECO:0000256" key="2">
    <source>
        <dbReference type="SAM" id="Phobius"/>
    </source>
</evidence>
<proteinExistence type="predicted"/>
<feature type="compositionally biased region" description="Low complexity" evidence="1">
    <location>
        <begin position="467"/>
        <end position="495"/>
    </location>
</feature>
<dbReference type="InterPro" id="IPR011990">
    <property type="entry name" value="TPR-like_helical_dom_sf"/>
</dbReference>
<name>A0A561SM83_9PSEU</name>
<dbReference type="RefSeq" id="WP_147255102.1">
    <property type="nucleotide sequence ID" value="NZ_VIWU01000001.1"/>
</dbReference>
<comment type="caution">
    <text evidence="3">The sequence shown here is derived from an EMBL/GenBank/DDBJ whole genome shotgun (WGS) entry which is preliminary data.</text>
</comment>
<dbReference type="AlphaFoldDB" id="A0A561SM83"/>
<dbReference type="PANTHER" id="PTHR43019:SF23">
    <property type="entry name" value="PROTEASE DO-LIKE 5, CHLOROPLASTIC"/>
    <property type="match status" value="1"/>
</dbReference>
<evidence type="ECO:0000313" key="4">
    <source>
        <dbReference type="Proteomes" id="UP000321261"/>
    </source>
</evidence>
<accession>A0A561SM83</accession>
<dbReference type="Gene3D" id="2.40.10.10">
    <property type="entry name" value="Trypsin-like serine proteases"/>
    <property type="match status" value="2"/>
</dbReference>